<dbReference type="InterPro" id="IPR043129">
    <property type="entry name" value="ATPase_NBD"/>
</dbReference>
<dbReference type="KEGG" id="cmt:CCM_01403"/>
<evidence type="ECO:0000313" key="3">
    <source>
        <dbReference type="EMBL" id="EGX96745.1"/>
    </source>
</evidence>
<dbReference type="AlphaFoldDB" id="G3J4Y2"/>
<dbReference type="SUPFAM" id="SSF53067">
    <property type="entry name" value="Actin-like ATPase domain"/>
    <property type="match status" value="2"/>
</dbReference>
<organism evidence="3 4">
    <name type="scientific">Cordyceps militaris (strain CM01)</name>
    <name type="common">Caterpillar fungus</name>
    <dbReference type="NCBI Taxonomy" id="983644"/>
    <lineage>
        <taxon>Eukaryota</taxon>
        <taxon>Fungi</taxon>
        <taxon>Dikarya</taxon>
        <taxon>Ascomycota</taxon>
        <taxon>Pezizomycotina</taxon>
        <taxon>Sordariomycetes</taxon>
        <taxon>Hypocreomycetidae</taxon>
        <taxon>Hypocreales</taxon>
        <taxon>Cordycipitaceae</taxon>
        <taxon>Cordyceps</taxon>
    </lineage>
</organism>
<dbReference type="OMA" id="KRCRRHY"/>
<keyword evidence="2" id="KW-0067">ATP-binding</keyword>
<dbReference type="Pfam" id="PF00012">
    <property type="entry name" value="HSP70"/>
    <property type="match status" value="1"/>
</dbReference>
<accession>G3J4Y2</accession>
<dbReference type="CDD" id="cd10170">
    <property type="entry name" value="ASKHA_NBD_HSP70"/>
    <property type="match status" value="1"/>
</dbReference>
<dbReference type="InParanoid" id="G3J4Y2"/>
<dbReference type="Proteomes" id="UP000001610">
    <property type="component" value="Unassembled WGS sequence"/>
</dbReference>
<dbReference type="GO" id="GO:0140662">
    <property type="term" value="F:ATP-dependent protein folding chaperone"/>
    <property type="evidence" value="ECO:0007669"/>
    <property type="project" value="InterPro"/>
</dbReference>
<dbReference type="EMBL" id="JH126399">
    <property type="protein sequence ID" value="EGX96745.1"/>
    <property type="molecule type" value="Genomic_DNA"/>
</dbReference>
<keyword evidence="4" id="KW-1185">Reference proteome</keyword>
<dbReference type="OrthoDB" id="4867711at2759"/>
<proteinExistence type="predicted"/>
<keyword evidence="1" id="KW-0547">Nucleotide-binding</keyword>
<evidence type="ECO:0000256" key="1">
    <source>
        <dbReference type="ARBA" id="ARBA00022741"/>
    </source>
</evidence>
<dbReference type="Gene3D" id="3.90.640.10">
    <property type="entry name" value="Actin, Chain A, domain 4"/>
    <property type="match status" value="1"/>
</dbReference>
<dbReference type="PANTHER" id="PTHR14187:SF81">
    <property type="entry name" value="HSP70 FAMILY PROTEIN (AFU_ORTHOLOGUE AFUA_4G14040)"/>
    <property type="match status" value="1"/>
</dbReference>
<dbReference type="eggNOG" id="KOG0101">
    <property type="taxonomic scope" value="Eukaryota"/>
</dbReference>
<dbReference type="STRING" id="983644.G3J4Y2"/>
<dbReference type="PANTHER" id="PTHR14187">
    <property type="entry name" value="ALPHA KINASE/ELONGATION FACTOR 2 KINASE"/>
    <property type="match status" value="1"/>
</dbReference>
<protein>
    <submittedName>
        <fullName evidence="3">Hsp70 family protein</fullName>
    </submittedName>
</protein>
<dbReference type="GeneID" id="18163434"/>
<dbReference type="RefSeq" id="XP_006666622.1">
    <property type="nucleotide sequence ID" value="XM_006666559.1"/>
</dbReference>
<dbReference type="PRINTS" id="PR00301">
    <property type="entry name" value="HEATSHOCK70"/>
</dbReference>
<sequence length="615" mass="68938">MASAASRIKLIVGLDYGTTYSGISFALSNAADFKDIIPWTKYPGAFSHSAEHSVKAPTRIAFPEENPELRSNVWGYQVEPGMKSCSLTKLLLDQSALLSDFDCDVYDVSTNDMMRLPPGKSAKYVATEYLRQMFNMFEKSKKELFGSMNLDELPVDLWLTVPASWSETAKLLTKAAAMEAGFGKRDIDQVMLISEPEAAAQYALKSSFNRLDSFVQQDTGVMVCDCGGGTVDITTYEVEEVQPLLKLREIAVGIAGKCGATFIDRNFLKLMAERFGEAFTSLDPEQIGPGSTFMDQFEQKKKDFSHSNVSHRAHRISLYMPALKRSPRTEKFYEKRSSSVLLTHQDLKDIFAPVVKKILVLIEDQVCRTKDKGETPITTIVLVGGFASSPYLRESIQDWSEEHRIRLSTPISGAWSAIVCGAVLRGLEGSIVRERKCRRHYGIEIGRPYKNQPYDKSKRSTYIDKFDGTQHLTGFMDWQFSKVRSLPDIEMTGDILLTGVKQGEKVHKDTEINFDCFWTLSGYPPFDKSLTLYSCNLDTAPDNIESDRAEIVGSVMFELTEADLADADWITKNGVTHYRANMVINVKLNDDAGHLVYRVLLDGEEIGRANVELDD</sequence>
<dbReference type="InterPro" id="IPR013126">
    <property type="entry name" value="Hsp_70_fam"/>
</dbReference>
<dbReference type="GO" id="GO:0005524">
    <property type="term" value="F:ATP binding"/>
    <property type="evidence" value="ECO:0007669"/>
    <property type="project" value="UniProtKB-KW"/>
</dbReference>
<gene>
    <name evidence="3" type="ORF">CCM_01403</name>
</gene>
<reference evidence="3 4" key="1">
    <citation type="journal article" date="2011" name="Genome Biol.">
        <title>Genome sequence of the insect pathogenic fungus Cordyceps militaris, a valued traditional Chinese medicine.</title>
        <authorList>
            <person name="Zheng P."/>
            <person name="Xia Y."/>
            <person name="Xiao G."/>
            <person name="Xiong C."/>
            <person name="Hu X."/>
            <person name="Zhang S."/>
            <person name="Zheng H."/>
            <person name="Huang Y."/>
            <person name="Zhou Y."/>
            <person name="Wang S."/>
            <person name="Zhao G.P."/>
            <person name="Liu X."/>
            <person name="St Leger R.J."/>
            <person name="Wang C."/>
        </authorList>
    </citation>
    <scope>NUCLEOTIDE SEQUENCE [LARGE SCALE GENOMIC DNA]</scope>
    <source>
        <strain evidence="3 4">CM01</strain>
    </source>
</reference>
<dbReference type="VEuPathDB" id="FungiDB:CCM_01403"/>
<dbReference type="Gene3D" id="3.30.420.40">
    <property type="match status" value="2"/>
</dbReference>
<evidence type="ECO:0000313" key="4">
    <source>
        <dbReference type="Proteomes" id="UP000001610"/>
    </source>
</evidence>
<evidence type="ECO:0000256" key="2">
    <source>
        <dbReference type="ARBA" id="ARBA00022840"/>
    </source>
</evidence>
<name>G3J4Y2_CORMM</name>
<dbReference type="HOGENOM" id="CLU_009958_6_5_1"/>